<evidence type="ECO:0000313" key="2">
    <source>
        <dbReference type="EMBL" id="ADI04649.1"/>
    </source>
</evidence>
<proteinExistence type="predicted"/>
<dbReference type="RefSeq" id="WP_014174128.1">
    <property type="nucleotide sequence ID" value="NC_016582.1"/>
</dbReference>
<keyword evidence="3" id="KW-1185">Reference proteome</keyword>
<dbReference type="InterPro" id="IPR032710">
    <property type="entry name" value="NTF2-like_dom_sf"/>
</dbReference>
<dbReference type="PATRIC" id="fig|749414.3.peg.1573"/>
<evidence type="ECO:0000313" key="3">
    <source>
        <dbReference type="Proteomes" id="UP000000377"/>
    </source>
</evidence>
<dbReference type="Gene3D" id="3.10.450.50">
    <property type="match status" value="1"/>
</dbReference>
<feature type="domain" description="SnoaL-like" evidence="1">
    <location>
        <begin position="13"/>
        <end position="102"/>
    </location>
</feature>
<dbReference type="Pfam" id="PF12680">
    <property type="entry name" value="SnoaL_2"/>
    <property type="match status" value="1"/>
</dbReference>
<dbReference type="EMBL" id="CP002047">
    <property type="protein sequence ID" value="ADI04649.1"/>
    <property type="molecule type" value="Genomic_DNA"/>
</dbReference>
<dbReference type="Proteomes" id="UP000000377">
    <property type="component" value="Chromosome"/>
</dbReference>
<dbReference type="KEGG" id="sbh:SBI_01528"/>
<evidence type="ECO:0000259" key="1">
    <source>
        <dbReference type="Pfam" id="PF12680"/>
    </source>
</evidence>
<dbReference type="HOGENOM" id="CLU_125946_3_0_11"/>
<reference evidence="2 3" key="1">
    <citation type="journal article" date="2010" name="J. Bacteriol.">
        <title>Genome sequence of the milbemycin-producing bacterium Streptomyces bingchenggensis.</title>
        <authorList>
            <person name="Wang X.J."/>
            <person name="Yan Y.J."/>
            <person name="Zhang B."/>
            <person name="An J."/>
            <person name="Wang J.J."/>
            <person name="Tian J."/>
            <person name="Jiang L."/>
            <person name="Chen Y.H."/>
            <person name="Huang S.X."/>
            <person name="Yin M."/>
            <person name="Zhang J."/>
            <person name="Gao A.L."/>
            <person name="Liu C.X."/>
            <person name="Zhu Z.X."/>
            <person name="Xiang W.S."/>
        </authorList>
    </citation>
    <scope>NUCLEOTIDE SEQUENCE [LARGE SCALE GENOMIC DNA]</scope>
    <source>
        <strain evidence="2 3">BCW-1</strain>
    </source>
</reference>
<organism evidence="2 3">
    <name type="scientific">Streptomyces bingchenggensis (strain BCW-1)</name>
    <dbReference type="NCBI Taxonomy" id="749414"/>
    <lineage>
        <taxon>Bacteria</taxon>
        <taxon>Bacillati</taxon>
        <taxon>Actinomycetota</taxon>
        <taxon>Actinomycetes</taxon>
        <taxon>Kitasatosporales</taxon>
        <taxon>Streptomycetaceae</taxon>
        <taxon>Streptomyces</taxon>
    </lineage>
</organism>
<dbReference type="SUPFAM" id="SSF54427">
    <property type="entry name" value="NTF2-like"/>
    <property type="match status" value="1"/>
</dbReference>
<dbReference type="AlphaFoldDB" id="D7CDY4"/>
<sequence length="139" mass="15164">MSDKSDWGDWTDAFYADVDAQLTERVLDRFAPDGEIVFGNNPPAIGHDAVRELLENLRAALTGMRHEWCNRWQVTPTTLVLEARVHYLTRGGAEVILPTVTVIGRGPSALITSLRVHIDAAPLFAALDAEAVAAQEVTG</sequence>
<gene>
    <name evidence="2" type="ordered locus">SBI_01528</name>
</gene>
<accession>D7CDY4</accession>
<protein>
    <recommendedName>
        <fullName evidence="1">SnoaL-like domain-containing protein</fullName>
    </recommendedName>
</protein>
<dbReference type="InterPro" id="IPR037401">
    <property type="entry name" value="SnoaL-like"/>
</dbReference>
<name>D7CDY4_STRBB</name>
<dbReference type="STRING" id="749414.SBI_01528"/>